<dbReference type="SMART" id="SM00895">
    <property type="entry name" value="FCD"/>
    <property type="match status" value="1"/>
</dbReference>
<dbReference type="CDD" id="cd07377">
    <property type="entry name" value="WHTH_GntR"/>
    <property type="match status" value="1"/>
</dbReference>
<keyword evidence="1" id="KW-0805">Transcription regulation</keyword>
<dbReference type="SMART" id="SM00345">
    <property type="entry name" value="HTH_GNTR"/>
    <property type="match status" value="1"/>
</dbReference>
<comment type="caution">
    <text evidence="5">The sequence shown here is derived from an EMBL/GenBank/DDBJ whole genome shotgun (WGS) entry which is preliminary data.</text>
</comment>
<evidence type="ECO:0000256" key="2">
    <source>
        <dbReference type="ARBA" id="ARBA00023125"/>
    </source>
</evidence>
<dbReference type="InterPro" id="IPR036390">
    <property type="entry name" value="WH_DNA-bd_sf"/>
</dbReference>
<dbReference type="Proteomes" id="UP001596516">
    <property type="component" value="Unassembled WGS sequence"/>
</dbReference>
<feature type="domain" description="HTH gntR-type" evidence="4">
    <location>
        <begin position="18"/>
        <end position="85"/>
    </location>
</feature>
<name>A0ABW2UQ56_9RHOB</name>
<dbReference type="SUPFAM" id="SSF46785">
    <property type="entry name" value="Winged helix' DNA-binding domain"/>
    <property type="match status" value="1"/>
</dbReference>
<proteinExistence type="predicted"/>
<dbReference type="Gene3D" id="1.20.120.530">
    <property type="entry name" value="GntR ligand-binding domain-like"/>
    <property type="match status" value="1"/>
</dbReference>
<dbReference type="Gene3D" id="1.10.10.10">
    <property type="entry name" value="Winged helix-like DNA-binding domain superfamily/Winged helix DNA-binding domain"/>
    <property type="match status" value="1"/>
</dbReference>
<dbReference type="InterPro" id="IPR036388">
    <property type="entry name" value="WH-like_DNA-bd_sf"/>
</dbReference>
<evidence type="ECO:0000256" key="1">
    <source>
        <dbReference type="ARBA" id="ARBA00023015"/>
    </source>
</evidence>
<evidence type="ECO:0000313" key="5">
    <source>
        <dbReference type="EMBL" id="MFC7705495.1"/>
    </source>
</evidence>
<evidence type="ECO:0000256" key="3">
    <source>
        <dbReference type="ARBA" id="ARBA00023163"/>
    </source>
</evidence>
<dbReference type="EMBL" id="JBHTFQ010000008">
    <property type="protein sequence ID" value="MFC7705495.1"/>
    <property type="molecule type" value="Genomic_DNA"/>
</dbReference>
<dbReference type="InterPro" id="IPR000524">
    <property type="entry name" value="Tscrpt_reg_HTH_GntR"/>
</dbReference>
<dbReference type="RefSeq" id="WP_377405470.1">
    <property type="nucleotide sequence ID" value="NZ_JBHTFQ010000008.1"/>
</dbReference>
<dbReference type="Pfam" id="PF00392">
    <property type="entry name" value="GntR"/>
    <property type="match status" value="1"/>
</dbReference>
<dbReference type="InterPro" id="IPR011711">
    <property type="entry name" value="GntR_C"/>
</dbReference>
<evidence type="ECO:0000313" key="6">
    <source>
        <dbReference type="Proteomes" id="UP001596516"/>
    </source>
</evidence>
<protein>
    <submittedName>
        <fullName evidence="5">GntR family transcriptional regulator</fullName>
    </submittedName>
</protein>
<organism evidence="5 6">
    <name type="scientific">Plastorhodobacter daqingensis</name>
    <dbReference type="NCBI Taxonomy" id="1387281"/>
    <lineage>
        <taxon>Bacteria</taxon>
        <taxon>Pseudomonadati</taxon>
        <taxon>Pseudomonadota</taxon>
        <taxon>Alphaproteobacteria</taxon>
        <taxon>Rhodobacterales</taxon>
        <taxon>Paracoccaceae</taxon>
        <taxon>Plastorhodobacter</taxon>
    </lineage>
</organism>
<dbReference type="Pfam" id="PF07729">
    <property type="entry name" value="FCD"/>
    <property type="match status" value="1"/>
</dbReference>
<keyword evidence="6" id="KW-1185">Reference proteome</keyword>
<dbReference type="PANTHER" id="PTHR43537">
    <property type="entry name" value="TRANSCRIPTIONAL REGULATOR, GNTR FAMILY"/>
    <property type="match status" value="1"/>
</dbReference>
<sequence>MPVTTPHALPALAEMRPRTVTDQIFDLLYQRVIDLSLPPGTRLSEAEVAAQTGVSRQPVRDAFFRLSQLGFILIRPQRATTVTPISEQAVTQAYFIRAALEESVMREAARILTPEDHDRLETLIEEQRVTLEAGDHQQFHALDDRFHRDICTMAGLEFVWTLVKENKGHMDRARFLSLSFGAPRVIEEHRQILDALRRRDAEAAAAALRLHLSQIQSIIDRLKKDRPEMFETAADIP</sequence>
<reference evidence="6" key="1">
    <citation type="journal article" date="2019" name="Int. J. Syst. Evol. Microbiol.">
        <title>The Global Catalogue of Microorganisms (GCM) 10K type strain sequencing project: providing services to taxonomists for standard genome sequencing and annotation.</title>
        <authorList>
            <consortium name="The Broad Institute Genomics Platform"/>
            <consortium name="The Broad Institute Genome Sequencing Center for Infectious Disease"/>
            <person name="Wu L."/>
            <person name="Ma J."/>
        </authorList>
    </citation>
    <scope>NUCLEOTIDE SEQUENCE [LARGE SCALE GENOMIC DNA]</scope>
    <source>
        <strain evidence="6">CGMCC 1.12750</strain>
    </source>
</reference>
<dbReference type="PROSITE" id="PS50949">
    <property type="entry name" value="HTH_GNTR"/>
    <property type="match status" value="1"/>
</dbReference>
<dbReference type="SUPFAM" id="SSF48008">
    <property type="entry name" value="GntR ligand-binding domain-like"/>
    <property type="match status" value="1"/>
</dbReference>
<gene>
    <name evidence="5" type="ORF">ACFQXB_14975</name>
</gene>
<dbReference type="PANTHER" id="PTHR43537:SF6">
    <property type="entry name" value="HTH-TYPE TRANSCRIPTIONAL REPRESSOR RSPR"/>
    <property type="match status" value="1"/>
</dbReference>
<accession>A0ABW2UQ56</accession>
<dbReference type="InterPro" id="IPR008920">
    <property type="entry name" value="TF_FadR/GntR_C"/>
</dbReference>
<evidence type="ECO:0000259" key="4">
    <source>
        <dbReference type="PROSITE" id="PS50949"/>
    </source>
</evidence>
<keyword evidence="2" id="KW-0238">DNA-binding</keyword>
<keyword evidence="3" id="KW-0804">Transcription</keyword>